<evidence type="ECO:0000259" key="2">
    <source>
        <dbReference type="Pfam" id="PF24626"/>
    </source>
</evidence>
<protein>
    <submittedName>
        <fullName evidence="4">Uncharacterized protein LOC104242222</fullName>
    </submittedName>
</protein>
<name>A0A1U7Y0W2_NICSY</name>
<dbReference type="RefSeq" id="XP_009795546.1">
    <property type="nucleotide sequence ID" value="XM_009797244.1"/>
</dbReference>
<dbReference type="eggNOG" id="KOG0017">
    <property type="taxonomic scope" value="Eukaryota"/>
</dbReference>
<dbReference type="PANTHER" id="PTHR46148">
    <property type="entry name" value="CHROMO DOMAIN-CONTAINING PROTEIN"/>
    <property type="match status" value="1"/>
</dbReference>
<feature type="region of interest" description="Disordered" evidence="1">
    <location>
        <begin position="108"/>
        <end position="149"/>
    </location>
</feature>
<organism evidence="3 4">
    <name type="scientific">Nicotiana sylvestris</name>
    <name type="common">Wood tobacco</name>
    <name type="synonym">South American tobacco</name>
    <dbReference type="NCBI Taxonomy" id="4096"/>
    <lineage>
        <taxon>Eukaryota</taxon>
        <taxon>Viridiplantae</taxon>
        <taxon>Streptophyta</taxon>
        <taxon>Embryophyta</taxon>
        <taxon>Tracheophyta</taxon>
        <taxon>Spermatophyta</taxon>
        <taxon>Magnoliopsida</taxon>
        <taxon>eudicotyledons</taxon>
        <taxon>Gunneridae</taxon>
        <taxon>Pentapetalae</taxon>
        <taxon>asterids</taxon>
        <taxon>lamiids</taxon>
        <taxon>Solanales</taxon>
        <taxon>Solanaceae</taxon>
        <taxon>Nicotianoideae</taxon>
        <taxon>Nicotianeae</taxon>
        <taxon>Nicotiana</taxon>
    </lineage>
</organism>
<dbReference type="AlphaFoldDB" id="A0A1U7Y0W2"/>
<dbReference type="PANTHER" id="PTHR46148:SF60">
    <property type="entry name" value="CHROMO DOMAIN-CONTAINING PROTEIN"/>
    <property type="match status" value="1"/>
</dbReference>
<reference evidence="4" key="2">
    <citation type="submission" date="2025-08" db="UniProtKB">
        <authorList>
            <consortium name="RefSeq"/>
        </authorList>
    </citation>
    <scope>IDENTIFICATION</scope>
    <source>
        <tissue evidence="4">Leaf</tissue>
    </source>
</reference>
<dbReference type="InterPro" id="IPR056924">
    <property type="entry name" value="SH3_Tf2-1"/>
</dbReference>
<accession>A0A1U7Y0W2</accession>
<dbReference type="Proteomes" id="UP000189701">
    <property type="component" value="Unplaced"/>
</dbReference>
<keyword evidence="3" id="KW-1185">Reference proteome</keyword>
<dbReference type="Pfam" id="PF24626">
    <property type="entry name" value="SH3_Tf2-1"/>
    <property type="match status" value="1"/>
</dbReference>
<evidence type="ECO:0000313" key="4">
    <source>
        <dbReference type="RefSeq" id="XP_009795546.1"/>
    </source>
</evidence>
<sequence length="149" mass="16679">MAGEKVLLRVPPMKGAMWLGKKGKLSPRFIGPFEILKTVGEVVYRLELPPSLVGVHLLFHISMLRKYHEDKLYVLDFNTVQLDETQTYEEKPVVILDLQVRTIASDCSAAKSPENSQHGSAGDGFPSRAGTREVKQQRVGSRPLHRKDA</sequence>
<feature type="domain" description="Tf2-1-like SH3-like" evidence="2">
    <location>
        <begin position="3"/>
        <end position="68"/>
    </location>
</feature>
<evidence type="ECO:0000256" key="1">
    <source>
        <dbReference type="SAM" id="MobiDB-lite"/>
    </source>
</evidence>
<evidence type="ECO:0000313" key="3">
    <source>
        <dbReference type="Proteomes" id="UP000189701"/>
    </source>
</evidence>
<gene>
    <name evidence="4" type="primary">LOC104242222</name>
</gene>
<reference evidence="3" key="1">
    <citation type="journal article" date="2013" name="Genome Biol.">
        <title>Reference genomes and transcriptomes of Nicotiana sylvestris and Nicotiana tomentosiformis.</title>
        <authorList>
            <person name="Sierro N."/>
            <person name="Battey J.N."/>
            <person name="Ouadi S."/>
            <person name="Bovet L."/>
            <person name="Goepfert S."/>
            <person name="Bakaher N."/>
            <person name="Peitsch M.C."/>
            <person name="Ivanov N.V."/>
        </authorList>
    </citation>
    <scope>NUCLEOTIDE SEQUENCE [LARGE SCALE GENOMIC DNA]</scope>
</reference>
<proteinExistence type="predicted"/>